<dbReference type="HOGENOM" id="CLU_2787854_0_0_0"/>
<proteinExistence type="predicted"/>
<dbReference type="AlphaFoldDB" id="E5BI28"/>
<reference evidence="1 2" key="1">
    <citation type="submission" date="2009-02" db="EMBL/GenBank/DDBJ databases">
        <title>The Genome Sequence of Fusobacterium sp. 3_1_5R.</title>
        <authorList>
            <consortium name="The Broad Institute Genome Sequencing Platform"/>
            <person name="Ward D."/>
            <person name="Young S.K."/>
            <person name="Kodira C.D."/>
            <person name="Zeng Q."/>
            <person name="Koehrsen M."/>
            <person name="Alvarado L."/>
            <person name="Berlin A."/>
            <person name="Borenstein D."/>
            <person name="Chen Z."/>
            <person name="Engels R."/>
            <person name="Freedman E."/>
            <person name="Gellesch M."/>
            <person name="Goldberg J."/>
            <person name="Griggs A."/>
            <person name="Gujja S."/>
            <person name="Heiman D."/>
            <person name="Hepburn T."/>
            <person name="Howarth C."/>
            <person name="Jen D."/>
            <person name="Larson L."/>
            <person name="Lewis B."/>
            <person name="Mehta T."/>
            <person name="Park D."/>
            <person name="Pearson M."/>
            <person name="Roberts A."/>
            <person name="Saif S."/>
            <person name="Shea T."/>
            <person name="Shenoy N."/>
            <person name="Sisk P."/>
            <person name="Stolte C."/>
            <person name="Sykes S."/>
            <person name="Walk T."/>
            <person name="White J."/>
            <person name="Yandava C."/>
            <person name="Allen-Vercoe E."/>
            <person name="Strauss J."/>
            <person name="Ambrose C."/>
            <person name="Lander E."/>
            <person name="Nusbaum C."/>
            <person name="Galagan J."/>
            <person name="Birren B."/>
        </authorList>
    </citation>
    <scope>NUCLEOTIDE SEQUENCE [LARGE SCALE GENOMIC DNA]</scope>
    <source>
        <strain evidence="1 2">3_1_5R</strain>
    </source>
</reference>
<dbReference type="Proteomes" id="UP000002975">
    <property type="component" value="Unassembled WGS sequence"/>
</dbReference>
<dbReference type="EMBL" id="GG657974">
    <property type="protein sequence ID" value="EFS22151.1"/>
    <property type="molecule type" value="Genomic_DNA"/>
</dbReference>
<dbReference type="BioCyc" id="FSP469605-HMP:GTSP-1691-MONOMER"/>
<gene>
    <name evidence="1" type="ORF">FSBG_01648</name>
</gene>
<dbReference type="RefSeq" id="WP_005956942.1">
    <property type="nucleotide sequence ID" value="NZ_GG657974.1"/>
</dbReference>
<keyword evidence="2" id="KW-1185">Reference proteome</keyword>
<protein>
    <submittedName>
        <fullName evidence="1">Uncharacterized protein</fullName>
    </submittedName>
</protein>
<evidence type="ECO:0000313" key="1">
    <source>
        <dbReference type="EMBL" id="EFS22151.1"/>
    </source>
</evidence>
<name>E5BI28_9FUSO</name>
<organism evidence="1 2">
    <name type="scientific">Fusobacterium gonidiaformans 3-1-5R</name>
    <dbReference type="NCBI Taxonomy" id="469605"/>
    <lineage>
        <taxon>Bacteria</taxon>
        <taxon>Fusobacteriati</taxon>
        <taxon>Fusobacteriota</taxon>
        <taxon>Fusobacteriia</taxon>
        <taxon>Fusobacteriales</taxon>
        <taxon>Fusobacteriaceae</taxon>
        <taxon>Fusobacterium</taxon>
    </lineage>
</organism>
<evidence type="ECO:0000313" key="2">
    <source>
        <dbReference type="Proteomes" id="UP000002975"/>
    </source>
</evidence>
<sequence length="68" mass="8050">METKEFLENTLAALKKQEKDLLPTEENFVKLEAIRGQIACIEEKIRKLKNFNPFAEKIKKEKNRGMER</sequence>
<accession>E5BI28</accession>